<dbReference type="AlphaFoldDB" id="A0A2I1RFN7"/>
<comment type="caution">
    <text evidence="2">The sequence shown here is derived from an EMBL/GenBank/DDBJ whole genome shotgun (WGS) entry which is preliminary data.</text>
</comment>
<evidence type="ECO:0000256" key="1">
    <source>
        <dbReference type="SAM" id="Phobius"/>
    </source>
</evidence>
<accession>A0A2I1RFN7</accession>
<evidence type="ECO:0000313" key="2">
    <source>
        <dbReference type="EMBL" id="PKZ67942.1"/>
    </source>
</evidence>
<evidence type="ECO:0000313" key="3">
    <source>
        <dbReference type="Proteomes" id="UP000234914"/>
    </source>
</evidence>
<keyword evidence="1" id="KW-1133">Transmembrane helix</keyword>
<dbReference type="Proteomes" id="UP000234914">
    <property type="component" value="Unassembled WGS sequence"/>
</dbReference>
<name>A0A2I1RFN7_FAUOS</name>
<keyword evidence="1" id="KW-0472">Membrane</keyword>
<proteinExistence type="predicted"/>
<protein>
    <submittedName>
        <fullName evidence="2">Uncharacterized protein</fullName>
    </submittedName>
</protein>
<dbReference type="EMBL" id="PKJS01000017">
    <property type="protein sequence ID" value="PKZ67942.1"/>
    <property type="molecule type" value="Genomic_DNA"/>
</dbReference>
<reference evidence="2 3" key="1">
    <citation type="submission" date="2017-12" db="EMBL/GenBank/DDBJ databases">
        <title>Phylogenetic diversity of female urinary microbiome.</title>
        <authorList>
            <person name="Thomas-White K."/>
            <person name="Wolfe A.J."/>
        </authorList>
    </citation>
    <scope>NUCLEOTIDE SEQUENCE [LARGE SCALE GENOMIC DNA]</scope>
    <source>
        <strain evidence="2 3">UMB0416</strain>
    </source>
</reference>
<feature type="transmembrane region" description="Helical" evidence="1">
    <location>
        <begin position="166"/>
        <end position="189"/>
    </location>
</feature>
<organism evidence="2 3">
    <name type="scientific">Faucicola osloensis</name>
    <name type="common">Moraxella osloensis</name>
    <dbReference type="NCBI Taxonomy" id="34062"/>
    <lineage>
        <taxon>Bacteria</taxon>
        <taxon>Pseudomonadati</taxon>
        <taxon>Pseudomonadota</taxon>
        <taxon>Gammaproteobacteria</taxon>
        <taxon>Moraxellales</taxon>
        <taxon>Moraxellaceae</taxon>
        <taxon>Faucicola</taxon>
    </lineage>
</organism>
<sequence>MRDPVPSIQFNNIAKEPLAADVYSLSGQVVAINRSNQTHLHASGGSAYASVTHQGYASASVSPVNITSTNSVYDDVYILTESGEELFIQLVNWENAGIRQGHYIQAIWLNITGVNPPKATPYLVINNRSLGKIIYNYQGLGDAVRPTKFLEAFTAYRYILTTPEKIFVLIALFIGFITIILLPLVVIVAKGCRNHLEKKLPQIAERELIPKLQPFLLSTMTKKSA</sequence>
<keyword evidence="1" id="KW-0812">Transmembrane</keyword>
<gene>
    <name evidence="2" type="ORF">CYJ96_11060</name>
</gene>